<keyword evidence="2" id="KW-0732">Signal</keyword>
<dbReference type="Pfam" id="PF13181">
    <property type="entry name" value="TPR_8"/>
    <property type="match status" value="2"/>
</dbReference>
<name>A0ABS7X964_9GAMM</name>
<evidence type="ECO:0008006" key="5">
    <source>
        <dbReference type="Google" id="ProtNLM"/>
    </source>
</evidence>
<comment type="caution">
    <text evidence="3">The sequence shown here is derived from an EMBL/GenBank/DDBJ whole genome shotgun (WGS) entry which is preliminary data.</text>
</comment>
<gene>
    <name evidence="3" type="ORF">I4W93_010815</name>
</gene>
<evidence type="ECO:0000256" key="2">
    <source>
        <dbReference type="SAM" id="SignalP"/>
    </source>
</evidence>
<keyword evidence="4" id="KW-1185">Reference proteome</keyword>
<dbReference type="EMBL" id="JAERPS020000003">
    <property type="protein sequence ID" value="MBZ9612086.1"/>
    <property type="molecule type" value="Genomic_DNA"/>
</dbReference>
<evidence type="ECO:0000313" key="3">
    <source>
        <dbReference type="EMBL" id="MBZ9612086.1"/>
    </source>
</evidence>
<dbReference type="SMART" id="SM00028">
    <property type="entry name" value="TPR"/>
    <property type="match status" value="3"/>
</dbReference>
<protein>
    <recommendedName>
        <fullName evidence="5">Tetratricopeptide repeat protein</fullName>
    </recommendedName>
</protein>
<keyword evidence="1" id="KW-0802">TPR repeat</keyword>
<dbReference type="PROSITE" id="PS50005">
    <property type="entry name" value="TPR"/>
    <property type="match status" value="1"/>
</dbReference>
<dbReference type="Proteomes" id="UP000663814">
    <property type="component" value="Unassembled WGS sequence"/>
</dbReference>
<dbReference type="SUPFAM" id="SSF48452">
    <property type="entry name" value="TPR-like"/>
    <property type="match status" value="2"/>
</dbReference>
<dbReference type="Gene3D" id="1.25.40.10">
    <property type="entry name" value="Tetratricopeptide repeat domain"/>
    <property type="match status" value="2"/>
</dbReference>
<reference evidence="3 4" key="1">
    <citation type="submission" date="2021-08" db="EMBL/GenBank/DDBJ databases">
        <title>Rheinheimera aquimaris sp. nov., isolated from seawater of the East Sea in Korea.</title>
        <authorList>
            <person name="Kim K.H."/>
            <person name="Wenting R."/>
            <person name="Kim K.R."/>
            <person name="Jeon C.O."/>
        </authorList>
    </citation>
    <scope>NUCLEOTIDE SEQUENCE [LARGE SCALE GENOMIC DNA]</scope>
    <source>
        <strain evidence="3 4">MA-13</strain>
    </source>
</reference>
<feature type="repeat" description="TPR" evidence="1">
    <location>
        <begin position="55"/>
        <end position="88"/>
    </location>
</feature>
<dbReference type="InterPro" id="IPR019734">
    <property type="entry name" value="TPR_rpt"/>
</dbReference>
<organism evidence="3 4">
    <name type="scientific">Rheinheimera maricola</name>
    <dbReference type="NCBI Taxonomy" id="2793282"/>
    <lineage>
        <taxon>Bacteria</taxon>
        <taxon>Pseudomonadati</taxon>
        <taxon>Pseudomonadota</taxon>
        <taxon>Gammaproteobacteria</taxon>
        <taxon>Chromatiales</taxon>
        <taxon>Chromatiaceae</taxon>
        <taxon>Rheinheimera</taxon>
    </lineage>
</organism>
<accession>A0ABS7X964</accession>
<evidence type="ECO:0000313" key="4">
    <source>
        <dbReference type="Proteomes" id="UP000663814"/>
    </source>
</evidence>
<sequence length="324" mass="35498">MRSTLLFSSLLLLSSALQATTSDLADQVETLWQTENYTAAQALLAPLVNKKTKDAQLLALLGQTEAVLKNSERAEELLEKAIKYNANNADYQHWYATVSCNLASSASMFSALGYAKRCKKAYETALELAPQNPRSYIALGSFLAQAPGIAGGDKNEALKLAEQLKQLDTLQGWLLELKLTDISDEAAFNQFLASAEPLKTRPEAYFQRAMQLAGTENYSAAITLLQQAISQTAVDDDAKASISESHYQLARCAVLGKTAVTEGIAAMQHYLQENPASERYDWAQLRLAQLYVLANNRDKATAITQPLLASTNDDKLKAELKKLL</sequence>
<dbReference type="InterPro" id="IPR011990">
    <property type="entry name" value="TPR-like_helical_dom_sf"/>
</dbReference>
<dbReference type="RefSeq" id="WP_224673386.1">
    <property type="nucleotide sequence ID" value="NZ_JAERPS020000003.1"/>
</dbReference>
<feature type="signal peptide" evidence="2">
    <location>
        <begin position="1"/>
        <end position="19"/>
    </location>
</feature>
<feature type="chain" id="PRO_5045606393" description="Tetratricopeptide repeat protein" evidence="2">
    <location>
        <begin position="20"/>
        <end position="324"/>
    </location>
</feature>
<proteinExistence type="predicted"/>
<evidence type="ECO:0000256" key="1">
    <source>
        <dbReference type="PROSITE-ProRule" id="PRU00339"/>
    </source>
</evidence>